<dbReference type="EMBL" id="SSND01000004">
    <property type="protein sequence ID" value="THD82491.1"/>
    <property type="molecule type" value="Genomic_DNA"/>
</dbReference>
<dbReference type="RefSeq" id="WP_136395599.1">
    <property type="nucleotide sequence ID" value="NZ_SSND01000004.1"/>
</dbReference>
<keyword evidence="2" id="KW-1185">Reference proteome</keyword>
<proteinExistence type="predicted"/>
<organism evidence="1 2">
    <name type="scientific">Aliigemmobacter aestuarii</name>
    <dbReference type="NCBI Taxonomy" id="1445661"/>
    <lineage>
        <taxon>Bacteria</taxon>
        <taxon>Pseudomonadati</taxon>
        <taxon>Pseudomonadota</taxon>
        <taxon>Alphaproteobacteria</taxon>
        <taxon>Rhodobacterales</taxon>
        <taxon>Paracoccaceae</taxon>
        <taxon>Aliigemmobacter</taxon>
    </lineage>
</organism>
<evidence type="ECO:0000313" key="1">
    <source>
        <dbReference type="EMBL" id="THD82491.1"/>
    </source>
</evidence>
<gene>
    <name evidence="1" type="ORF">E7811_15125</name>
</gene>
<evidence type="ECO:0000313" key="2">
    <source>
        <dbReference type="Proteomes" id="UP000309450"/>
    </source>
</evidence>
<comment type="caution">
    <text evidence="1">The sequence shown here is derived from an EMBL/GenBank/DDBJ whole genome shotgun (WGS) entry which is preliminary data.</text>
</comment>
<dbReference type="AlphaFoldDB" id="A0A4S3MMG6"/>
<reference evidence="1 2" key="1">
    <citation type="submission" date="2019-04" db="EMBL/GenBank/DDBJ databases">
        <title>Draft genome sequence of Gemmobacter aestuarii sp. nov.</title>
        <authorList>
            <person name="Hameed A."/>
            <person name="Lin S.-Y."/>
            <person name="Shahina M."/>
            <person name="Lai W.-A."/>
            <person name="Young C.-C."/>
        </authorList>
    </citation>
    <scope>NUCLEOTIDE SEQUENCE [LARGE SCALE GENOMIC DNA]</scope>
    <source>
        <strain evidence="1 2">CC-PW-75</strain>
    </source>
</reference>
<accession>A0A4S3MMG6</accession>
<sequence>MLLRALILGSVVMAGGTPLRAEAPVLTPAEAQAEVKAPAVPAEVAALAEAMRIGEVMSIMREEGVEYGGTLEEEMFPGRGGSEWRAVVGLIYDTATMRSRFDAVFAREMAADPEATAAATEFFTSDLGARIIELEIEARRALLEDAVEEAARVMAEDMLAGGEPRMDALQAFAETNDLIESNVSGALNANLAFYKGLAEGGALEDDIPEDQMLSDVWSQEPEVRADTEDWLYSYLALAYQPLSDDDLAAYHAFSETPAGQKLNAALFAAFDEMFTQMSFDLGRAAARQMQGEDI</sequence>
<protein>
    <submittedName>
        <fullName evidence="1">DUF2059 domain-containing protein</fullName>
    </submittedName>
</protein>
<name>A0A4S3MMG6_9RHOB</name>
<dbReference type="Proteomes" id="UP000309450">
    <property type="component" value="Unassembled WGS sequence"/>
</dbReference>
<dbReference type="OrthoDB" id="7841298at2"/>